<dbReference type="GO" id="GO:0005175">
    <property type="term" value="F:CD27 receptor binding"/>
    <property type="evidence" value="ECO:0007669"/>
    <property type="project" value="TreeGrafter"/>
</dbReference>
<dbReference type="InterPro" id="IPR022773">
    <property type="entry name" value="Siva"/>
</dbReference>
<reference evidence="2" key="1">
    <citation type="submission" date="2025-08" db="UniProtKB">
        <authorList>
            <consortium name="RefSeq"/>
        </authorList>
    </citation>
    <scope>IDENTIFICATION</scope>
    <source>
        <tissue evidence="2">Muscle</tissue>
    </source>
</reference>
<dbReference type="GeneID" id="117241668"/>
<organism evidence="1 2">
    <name type="scientific">Bombus vosnesenskii</name>
    <dbReference type="NCBI Taxonomy" id="207650"/>
    <lineage>
        <taxon>Eukaryota</taxon>
        <taxon>Metazoa</taxon>
        <taxon>Ecdysozoa</taxon>
        <taxon>Arthropoda</taxon>
        <taxon>Hexapoda</taxon>
        <taxon>Insecta</taxon>
        <taxon>Pterygota</taxon>
        <taxon>Neoptera</taxon>
        <taxon>Endopterygota</taxon>
        <taxon>Hymenoptera</taxon>
        <taxon>Apocrita</taxon>
        <taxon>Aculeata</taxon>
        <taxon>Apoidea</taxon>
        <taxon>Anthophila</taxon>
        <taxon>Apidae</taxon>
        <taxon>Bombus</taxon>
        <taxon>Pyrobombus</taxon>
    </lineage>
</organism>
<keyword evidence="1" id="KW-1185">Reference proteome</keyword>
<proteinExistence type="predicted"/>
<dbReference type="AlphaFoldDB" id="A0A6J3LFR5"/>
<dbReference type="PANTHER" id="PTHR14365:SF1">
    <property type="entry name" value="APOPTOSIS REGULATORY PROTEIN SIVA"/>
    <property type="match status" value="1"/>
</dbReference>
<evidence type="ECO:0000313" key="1">
    <source>
        <dbReference type="Proteomes" id="UP000504631"/>
    </source>
</evidence>
<name>A0A6J3LFR5_9HYME</name>
<dbReference type="GO" id="GO:0097191">
    <property type="term" value="P:extrinsic apoptotic signaling pathway"/>
    <property type="evidence" value="ECO:0007669"/>
    <property type="project" value="TreeGrafter"/>
</dbReference>
<dbReference type="Proteomes" id="UP000504631">
    <property type="component" value="Unplaced"/>
</dbReference>
<dbReference type="PANTHER" id="PTHR14365">
    <property type="entry name" value="APOPTOSIS REGULATORY PROTEIN SIVA"/>
    <property type="match status" value="1"/>
</dbReference>
<dbReference type="RefSeq" id="XP_033363531.1">
    <property type="nucleotide sequence ID" value="XM_033507640.1"/>
</dbReference>
<evidence type="ECO:0000313" key="2">
    <source>
        <dbReference type="RefSeq" id="XP_033363531.1"/>
    </source>
</evidence>
<accession>A0A6J3LFR5</accession>
<dbReference type="Pfam" id="PF05458">
    <property type="entry name" value="Siva"/>
    <property type="match status" value="1"/>
</dbReference>
<gene>
    <name evidence="2" type="primary">LOC117241668</name>
</gene>
<protein>
    <submittedName>
        <fullName evidence="2">Apoptosis regulatory protein Siva-like isoform X2</fullName>
    </submittedName>
</protein>
<sequence length="171" mass="19590">MPKRPCPFEDNLLPQLKVHVGQKQIDNGVCQEERMKNVYDKTMDLLKEGVKVLSRRLNTSIELNSIDVPSSKTPSSCKSKNERISKQMVLNSKLELLGADKAIKDVRPKYDLCECSRVIDQSMFSKCSYCDQILCNSCLFECISCSELFCQNCSLPTYDYEEQTKCLNCYK</sequence>